<feature type="compositionally biased region" description="Polar residues" evidence="1">
    <location>
        <begin position="381"/>
        <end position="390"/>
    </location>
</feature>
<protein>
    <submittedName>
        <fullName evidence="2">Uncharacterized protein</fullName>
    </submittedName>
</protein>
<comment type="caution">
    <text evidence="2">The sequence shown here is derived from an EMBL/GenBank/DDBJ whole genome shotgun (WGS) entry which is preliminary data.</text>
</comment>
<evidence type="ECO:0000256" key="1">
    <source>
        <dbReference type="SAM" id="MobiDB-lite"/>
    </source>
</evidence>
<keyword evidence="3" id="KW-1185">Reference proteome</keyword>
<dbReference type="OrthoDB" id="3944862at2759"/>
<evidence type="ECO:0000313" key="2">
    <source>
        <dbReference type="EMBL" id="KAH7070171.1"/>
    </source>
</evidence>
<reference evidence="2" key="1">
    <citation type="journal article" date="2021" name="Nat. Commun.">
        <title>Genetic determinants of endophytism in the Arabidopsis root mycobiome.</title>
        <authorList>
            <person name="Mesny F."/>
            <person name="Miyauchi S."/>
            <person name="Thiergart T."/>
            <person name="Pickel B."/>
            <person name="Atanasova L."/>
            <person name="Karlsson M."/>
            <person name="Huettel B."/>
            <person name="Barry K.W."/>
            <person name="Haridas S."/>
            <person name="Chen C."/>
            <person name="Bauer D."/>
            <person name="Andreopoulos W."/>
            <person name="Pangilinan J."/>
            <person name="LaButti K."/>
            <person name="Riley R."/>
            <person name="Lipzen A."/>
            <person name="Clum A."/>
            <person name="Drula E."/>
            <person name="Henrissat B."/>
            <person name="Kohler A."/>
            <person name="Grigoriev I.V."/>
            <person name="Martin F.M."/>
            <person name="Hacquard S."/>
        </authorList>
    </citation>
    <scope>NUCLEOTIDE SEQUENCE</scope>
    <source>
        <strain evidence="2">MPI-SDFR-AT-0120</strain>
    </source>
</reference>
<gene>
    <name evidence="2" type="ORF">FB567DRAFT_405383</name>
</gene>
<dbReference type="EMBL" id="JAGMVJ010000027">
    <property type="protein sequence ID" value="KAH7070171.1"/>
    <property type="molecule type" value="Genomic_DNA"/>
</dbReference>
<feature type="non-terminal residue" evidence="2">
    <location>
        <position position="1"/>
    </location>
</feature>
<dbReference type="Proteomes" id="UP000813461">
    <property type="component" value="Unassembled WGS sequence"/>
</dbReference>
<accession>A0A8K0QTG9</accession>
<name>A0A8K0QTG9_9PLEO</name>
<organism evidence="2 3">
    <name type="scientific">Paraphoma chrysanthemicola</name>
    <dbReference type="NCBI Taxonomy" id="798071"/>
    <lineage>
        <taxon>Eukaryota</taxon>
        <taxon>Fungi</taxon>
        <taxon>Dikarya</taxon>
        <taxon>Ascomycota</taxon>
        <taxon>Pezizomycotina</taxon>
        <taxon>Dothideomycetes</taxon>
        <taxon>Pleosporomycetidae</taxon>
        <taxon>Pleosporales</taxon>
        <taxon>Pleosporineae</taxon>
        <taxon>Phaeosphaeriaceae</taxon>
        <taxon>Paraphoma</taxon>
    </lineage>
</organism>
<proteinExistence type="predicted"/>
<feature type="region of interest" description="Disordered" evidence="1">
    <location>
        <begin position="91"/>
        <end position="112"/>
    </location>
</feature>
<feature type="region of interest" description="Disordered" evidence="1">
    <location>
        <begin position="376"/>
        <end position="396"/>
    </location>
</feature>
<feature type="region of interest" description="Disordered" evidence="1">
    <location>
        <begin position="225"/>
        <end position="293"/>
    </location>
</feature>
<dbReference type="AlphaFoldDB" id="A0A8K0QTG9"/>
<feature type="non-terminal residue" evidence="2">
    <location>
        <position position="434"/>
    </location>
</feature>
<evidence type="ECO:0000313" key="3">
    <source>
        <dbReference type="Proteomes" id="UP000813461"/>
    </source>
</evidence>
<sequence length="434" mass="47953">RSELDQTKHYTPRVPLKTCLKEQAHSTTTTPPGEGNQVIETSLVNRKLRRVKTVDFEDFAKPSSVLRTFATPNAAKKVRWPITSTGLRVPPSNVTTSCPGPVHTGKSGLADPATTRTDVHVIAIAPSRTVDSKEAEDNVDPATPTMQIVESSNGCYEVVWDNVPDEHRIRMYRRSSSAFHSLQPINTPSMGALQRVNTKLIGSSGTWNAPSNVFKPTIVVFPDDDGRKQCGNYAVDDDDEWHVPAPPNSQHTSAGPSRPPSRPASAPASQAVSKEEMELKSALQNIRPGSEECTSTMEADTIPDTKVHLTRFFAPDRRIRHIAAAHRQIIPEHADIKFRGHRDSIALARSRLVHSSDFSEVVLAHRDSLSMAKKRMRTRNHAISTESNNPKMDRTVQSDAPFSFLDVDASRTVPMEKTVQAMQTLKKHTSANMI</sequence>